<name>A0A1I7RQK1_BURXY</name>
<keyword evidence="3" id="KW-1185">Reference proteome</keyword>
<evidence type="ECO:0000313" key="4">
    <source>
        <dbReference type="WBParaSite" id="BXY_0299500.1"/>
    </source>
</evidence>
<organism evidence="2 4">
    <name type="scientific">Bursaphelenchus xylophilus</name>
    <name type="common">Pinewood nematode worm</name>
    <name type="synonym">Aphelenchoides xylophilus</name>
    <dbReference type="NCBI Taxonomy" id="6326"/>
    <lineage>
        <taxon>Eukaryota</taxon>
        <taxon>Metazoa</taxon>
        <taxon>Ecdysozoa</taxon>
        <taxon>Nematoda</taxon>
        <taxon>Chromadorea</taxon>
        <taxon>Rhabditida</taxon>
        <taxon>Tylenchina</taxon>
        <taxon>Tylenchomorpha</taxon>
        <taxon>Aphelenchoidea</taxon>
        <taxon>Aphelenchoididae</taxon>
        <taxon>Bursaphelenchus</taxon>
    </lineage>
</organism>
<evidence type="ECO:0000313" key="1">
    <source>
        <dbReference type="EMBL" id="CAD5219435.1"/>
    </source>
</evidence>
<evidence type="ECO:0000313" key="3">
    <source>
        <dbReference type="Proteomes" id="UP000659654"/>
    </source>
</evidence>
<reference evidence="4" key="1">
    <citation type="submission" date="2016-11" db="UniProtKB">
        <authorList>
            <consortium name="WormBaseParasite"/>
        </authorList>
    </citation>
    <scope>IDENTIFICATION</scope>
</reference>
<protein>
    <submittedName>
        <fullName evidence="1">(pine wood nematode) hypothetical protein</fullName>
    </submittedName>
</protein>
<evidence type="ECO:0000313" key="2">
    <source>
        <dbReference type="Proteomes" id="UP000095284"/>
    </source>
</evidence>
<dbReference type="Proteomes" id="UP000095284">
    <property type="component" value="Unplaced"/>
</dbReference>
<dbReference type="WBParaSite" id="BXY_0299500.1">
    <property type="protein sequence ID" value="BXY_0299500.1"/>
    <property type="gene ID" value="BXY_0299500"/>
</dbReference>
<dbReference type="AlphaFoldDB" id="A0A1I7RQK1"/>
<dbReference type="Proteomes" id="UP000659654">
    <property type="component" value="Unassembled WGS sequence"/>
</dbReference>
<dbReference type="EMBL" id="CAJFDI010000003">
    <property type="protein sequence ID" value="CAD5219435.1"/>
    <property type="molecule type" value="Genomic_DNA"/>
</dbReference>
<sequence>MERIYVWSVHQRTASVRFHLRSEKKFNDGCGLAVVSSIDYLPHSCYLKLLGLPSSVESDSENWRKRQLGKSQLSPNLYHYVPKFSHSVPKEEFGSCP</sequence>
<reference evidence="1" key="2">
    <citation type="submission" date="2020-09" db="EMBL/GenBank/DDBJ databases">
        <authorList>
            <person name="Kikuchi T."/>
        </authorList>
    </citation>
    <scope>NUCLEOTIDE SEQUENCE</scope>
    <source>
        <strain evidence="1">Ka4C1</strain>
    </source>
</reference>
<accession>A0A1I7RQK1</accession>
<gene>
    <name evidence="1" type="ORF">BXYJ_LOCUS5677</name>
</gene>
<proteinExistence type="predicted"/>
<dbReference type="Proteomes" id="UP000582659">
    <property type="component" value="Unassembled WGS sequence"/>
</dbReference>
<dbReference type="EMBL" id="CAJFCV020000003">
    <property type="protein sequence ID" value="CAG9104711.1"/>
    <property type="molecule type" value="Genomic_DNA"/>
</dbReference>